<name>A0A139B034_GONPJ</name>
<evidence type="ECO:0008006" key="4">
    <source>
        <dbReference type="Google" id="ProtNLM"/>
    </source>
</evidence>
<protein>
    <recommendedName>
        <fullName evidence="4">Mediator complex subunit 17</fullName>
    </recommendedName>
</protein>
<keyword evidence="3" id="KW-1185">Reference proteome</keyword>
<dbReference type="Proteomes" id="UP000070544">
    <property type="component" value="Unassembled WGS sequence"/>
</dbReference>
<feature type="region of interest" description="Disordered" evidence="1">
    <location>
        <begin position="55"/>
        <end position="92"/>
    </location>
</feature>
<evidence type="ECO:0000256" key="1">
    <source>
        <dbReference type="SAM" id="MobiDB-lite"/>
    </source>
</evidence>
<dbReference type="EMBL" id="KQ965731">
    <property type="protein sequence ID" value="KXS22300.1"/>
    <property type="molecule type" value="Genomic_DNA"/>
</dbReference>
<reference evidence="2 3" key="1">
    <citation type="journal article" date="2015" name="Genome Biol. Evol.">
        <title>Phylogenomic analyses indicate that early fungi evolved digesting cell walls of algal ancestors of land plants.</title>
        <authorList>
            <person name="Chang Y."/>
            <person name="Wang S."/>
            <person name="Sekimoto S."/>
            <person name="Aerts A.L."/>
            <person name="Choi C."/>
            <person name="Clum A."/>
            <person name="LaButti K.M."/>
            <person name="Lindquist E.A."/>
            <person name="Yee Ngan C."/>
            <person name="Ohm R.A."/>
            <person name="Salamov A.A."/>
            <person name="Grigoriev I.V."/>
            <person name="Spatafora J.W."/>
            <person name="Berbee M.L."/>
        </authorList>
    </citation>
    <scope>NUCLEOTIDE SEQUENCE [LARGE SCALE GENOMIC DNA]</scope>
    <source>
        <strain evidence="2 3">JEL478</strain>
    </source>
</reference>
<sequence length="605" mass="65771">MSLSLSFDSFVTPADPPPYDYLPEGTVRVPQRVPSLAESLAFTLDQIRFIDAQNRQRQAASASKEDQPESEADKSSSASQDSEKKPEPLKEPPWLVWSRNMMMARAEVDIARTLLATALGSGTDARHRQMLQARPQLDLAFAPEAHLSESDVTPQANAAHRNLVSTITYLSSSASRLRDLSNAHHAFYNTVALDLRKHGFPLQKKRRVTAPFGPLVDSLYVEYSYRNAGSILGPPGEASFHRAPDHLSPAPPSSSSSSTSPGAPVLSAGNLLVLGPPRAPIRLHVLPAPFSSAARRYPVQEAPVRLKGHLDSVDRERTDVWKAEPSGWDEAVGTLQSESVRPIVTAQRGLFTEEILALATSEVRDKTDAMYANAVLAKDQVVVSSSTVTLQMRRDGGEGTESSGVPFEDACEELEGARRSVLGEIVLGGELLDAYNNDIPEEQTQGRQVGRSRGAPNLLSSVTSSFAFLDFCAGVRDMAREICDGFIRGRVPCEWRWTWVDAQRAGSGERQGELSVRLDGGKPLMFTVSAPNRLVFHKAGGAEGGTGTQLHLSSPDSDFRAILLEETSRVCFRMCMAIGKQLEVGEWHYNDLTGQLVGKAGGKAM</sequence>
<dbReference type="AlphaFoldDB" id="A0A139B034"/>
<organism evidence="2 3">
    <name type="scientific">Gonapodya prolifera (strain JEL478)</name>
    <name type="common">Monoblepharis prolifera</name>
    <dbReference type="NCBI Taxonomy" id="1344416"/>
    <lineage>
        <taxon>Eukaryota</taxon>
        <taxon>Fungi</taxon>
        <taxon>Fungi incertae sedis</taxon>
        <taxon>Chytridiomycota</taxon>
        <taxon>Chytridiomycota incertae sedis</taxon>
        <taxon>Monoblepharidomycetes</taxon>
        <taxon>Monoblepharidales</taxon>
        <taxon>Gonapodyaceae</taxon>
        <taxon>Gonapodya</taxon>
    </lineage>
</organism>
<evidence type="ECO:0000313" key="3">
    <source>
        <dbReference type="Proteomes" id="UP000070544"/>
    </source>
</evidence>
<dbReference type="OrthoDB" id="10688635at2759"/>
<proteinExistence type="predicted"/>
<feature type="region of interest" description="Disordered" evidence="1">
    <location>
        <begin position="236"/>
        <end position="263"/>
    </location>
</feature>
<accession>A0A139B034</accession>
<evidence type="ECO:0000313" key="2">
    <source>
        <dbReference type="EMBL" id="KXS22300.1"/>
    </source>
</evidence>
<feature type="compositionally biased region" description="Basic and acidic residues" evidence="1">
    <location>
        <begin position="81"/>
        <end position="90"/>
    </location>
</feature>
<gene>
    <name evidence="2" type="ORF">M427DRAFT_26896</name>
</gene>
<feature type="compositionally biased region" description="Basic and acidic residues" evidence="1">
    <location>
        <begin position="63"/>
        <end position="74"/>
    </location>
</feature>
<feature type="compositionally biased region" description="Low complexity" evidence="1">
    <location>
        <begin position="253"/>
        <end position="263"/>
    </location>
</feature>